<dbReference type="EMBL" id="JBGEHV010000024">
    <property type="protein sequence ID" value="MEY8040673.1"/>
    <property type="molecule type" value="Genomic_DNA"/>
</dbReference>
<dbReference type="RefSeq" id="WP_345365234.1">
    <property type="nucleotide sequence ID" value="NZ_BAABII010000013.1"/>
</dbReference>
<proteinExistence type="predicted"/>
<organism evidence="2 3">
    <name type="scientific">Saccharopolyspora cebuensis</name>
    <dbReference type="NCBI Taxonomy" id="418759"/>
    <lineage>
        <taxon>Bacteria</taxon>
        <taxon>Bacillati</taxon>
        <taxon>Actinomycetota</taxon>
        <taxon>Actinomycetes</taxon>
        <taxon>Pseudonocardiales</taxon>
        <taxon>Pseudonocardiaceae</taxon>
        <taxon>Saccharopolyspora</taxon>
    </lineage>
</organism>
<feature type="transmembrane region" description="Helical" evidence="1">
    <location>
        <begin position="35"/>
        <end position="59"/>
    </location>
</feature>
<accession>A0ABV4CJM1</accession>
<feature type="transmembrane region" description="Helical" evidence="1">
    <location>
        <begin position="6"/>
        <end position="23"/>
    </location>
</feature>
<evidence type="ECO:0000313" key="3">
    <source>
        <dbReference type="Proteomes" id="UP001564626"/>
    </source>
</evidence>
<dbReference type="Proteomes" id="UP001564626">
    <property type="component" value="Unassembled WGS sequence"/>
</dbReference>
<evidence type="ECO:0000313" key="2">
    <source>
        <dbReference type="EMBL" id="MEY8040673.1"/>
    </source>
</evidence>
<protein>
    <recommendedName>
        <fullName evidence="4">PEP-CTERM protein-sorting domain-containing protein</fullName>
    </recommendedName>
</protein>
<keyword evidence="1" id="KW-1133">Transmembrane helix</keyword>
<reference evidence="2 3" key="1">
    <citation type="submission" date="2024-08" db="EMBL/GenBank/DDBJ databases">
        <title>Genome mining of Saccharopolyspora cebuensis PGLac3 from Nigerian medicinal plant.</title>
        <authorList>
            <person name="Ezeobiora C.E."/>
            <person name="Igbokwe N.H."/>
            <person name="Amin D.H."/>
            <person name="Mendie U.E."/>
        </authorList>
    </citation>
    <scope>NUCLEOTIDE SEQUENCE [LARGE SCALE GENOMIC DNA]</scope>
    <source>
        <strain evidence="2 3">PGLac3</strain>
    </source>
</reference>
<comment type="caution">
    <text evidence="2">The sequence shown here is derived from an EMBL/GenBank/DDBJ whole genome shotgun (WGS) entry which is preliminary data.</text>
</comment>
<sequence>MDWPQLAALSVAAGAGAIVFLRRRRGSVVHRAVSAVLVATLAYFGAIVALTVLTGLAWLTAS</sequence>
<gene>
    <name evidence="2" type="ORF">AB8O55_14800</name>
</gene>
<name>A0ABV4CJM1_9PSEU</name>
<keyword evidence="1" id="KW-0472">Membrane</keyword>
<keyword evidence="1" id="KW-0812">Transmembrane</keyword>
<keyword evidence="3" id="KW-1185">Reference proteome</keyword>
<evidence type="ECO:0008006" key="4">
    <source>
        <dbReference type="Google" id="ProtNLM"/>
    </source>
</evidence>
<evidence type="ECO:0000256" key="1">
    <source>
        <dbReference type="SAM" id="Phobius"/>
    </source>
</evidence>